<protein>
    <submittedName>
        <fullName evidence="8">Cache domain-containing protein</fullName>
    </submittedName>
</protein>
<evidence type="ECO:0000256" key="1">
    <source>
        <dbReference type="ARBA" id="ARBA00004651"/>
    </source>
</evidence>
<accession>A0ABY3SLC0</accession>
<evidence type="ECO:0000313" key="9">
    <source>
        <dbReference type="Proteomes" id="UP001649230"/>
    </source>
</evidence>
<evidence type="ECO:0000259" key="7">
    <source>
        <dbReference type="Pfam" id="PF02743"/>
    </source>
</evidence>
<dbReference type="RefSeq" id="WP_235121242.1">
    <property type="nucleotide sequence ID" value="NZ_CP090978.1"/>
</dbReference>
<evidence type="ECO:0000256" key="5">
    <source>
        <dbReference type="ARBA" id="ARBA00023136"/>
    </source>
</evidence>
<feature type="transmembrane region" description="Helical" evidence="6">
    <location>
        <begin position="314"/>
        <end position="333"/>
    </location>
</feature>
<sequence length="334" mass="37798">MKRESGNSAEQLSSIRSTPFYDRNVIKVIALACVLIVFSMLLIGFLSYYFTEREVIKKLKNKELGYIAQSVASKVEGRIERAKETSLLLADDPSVVEWVRSGEQNEELSRIVLEKLKMNGQKLDYSNSFIVSSVSGQYWSENGTVLEIMSKDNPDDDWFYQTLISGKKADVIVDYNDARKQSFVFVNVLIGDASSPIGVAGVGLSLKDLSDDFESYKYSADSRMWMVDASGTIHLSDRFELTGSRLSDIVSRETYDKVMDGFHRDVQVLESYNLNGELVDMISYPIQTMNMRLLFQIPRSDTVYFLNSIKINTAIAILIALFSTVFFFSMFLAN</sequence>
<feature type="transmembrane region" description="Helical" evidence="6">
    <location>
        <begin position="28"/>
        <end position="50"/>
    </location>
</feature>
<reference evidence="8 9" key="1">
    <citation type="journal article" date="2024" name="Int. J. Syst. Evol. Microbiol.">
        <title>Paenibacillus hexagrammi sp. nov., a novel bacterium isolated from the gut content of Hexagrammos agrammus.</title>
        <authorList>
            <person name="Jung H.K."/>
            <person name="Kim D.G."/>
            <person name="Zin H."/>
            <person name="Park J."/>
            <person name="Jung H."/>
            <person name="Kim Y.O."/>
            <person name="Kong H.J."/>
            <person name="Kim J.W."/>
            <person name="Kim Y.S."/>
        </authorList>
    </citation>
    <scope>NUCLEOTIDE SEQUENCE [LARGE SCALE GENOMIC DNA]</scope>
    <source>
        <strain evidence="8 9">YPD9-1</strain>
    </source>
</reference>
<gene>
    <name evidence="8" type="ORF">L0M14_05695</name>
</gene>
<proteinExistence type="predicted"/>
<organism evidence="8 9">
    <name type="scientific">Paenibacillus hexagrammi</name>
    <dbReference type="NCBI Taxonomy" id="2908839"/>
    <lineage>
        <taxon>Bacteria</taxon>
        <taxon>Bacillati</taxon>
        <taxon>Bacillota</taxon>
        <taxon>Bacilli</taxon>
        <taxon>Bacillales</taxon>
        <taxon>Paenibacillaceae</taxon>
        <taxon>Paenibacillus</taxon>
    </lineage>
</organism>
<comment type="subcellular location">
    <subcellularLocation>
        <location evidence="1">Cell membrane</location>
        <topology evidence="1">Multi-pass membrane protein</topology>
    </subcellularLocation>
</comment>
<keyword evidence="3 6" id="KW-0812">Transmembrane</keyword>
<keyword evidence="2" id="KW-1003">Cell membrane</keyword>
<evidence type="ECO:0000256" key="2">
    <source>
        <dbReference type="ARBA" id="ARBA00022475"/>
    </source>
</evidence>
<keyword evidence="9" id="KW-1185">Reference proteome</keyword>
<keyword evidence="4 6" id="KW-1133">Transmembrane helix</keyword>
<feature type="domain" description="Cache" evidence="7">
    <location>
        <begin position="62"/>
        <end position="293"/>
    </location>
</feature>
<dbReference type="Pfam" id="PF02743">
    <property type="entry name" value="dCache_1"/>
    <property type="match status" value="1"/>
</dbReference>
<keyword evidence="5 6" id="KW-0472">Membrane</keyword>
<dbReference type="Gene3D" id="3.30.450.20">
    <property type="entry name" value="PAS domain"/>
    <property type="match status" value="1"/>
</dbReference>
<name>A0ABY3SLC0_9BACL</name>
<dbReference type="EMBL" id="CP090978">
    <property type="protein sequence ID" value="UJF34668.1"/>
    <property type="molecule type" value="Genomic_DNA"/>
</dbReference>
<dbReference type="InterPro" id="IPR033479">
    <property type="entry name" value="dCache_1"/>
</dbReference>
<evidence type="ECO:0000256" key="3">
    <source>
        <dbReference type="ARBA" id="ARBA00022692"/>
    </source>
</evidence>
<dbReference type="Proteomes" id="UP001649230">
    <property type="component" value="Chromosome"/>
</dbReference>
<evidence type="ECO:0000256" key="4">
    <source>
        <dbReference type="ARBA" id="ARBA00022989"/>
    </source>
</evidence>
<evidence type="ECO:0000256" key="6">
    <source>
        <dbReference type="SAM" id="Phobius"/>
    </source>
</evidence>
<evidence type="ECO:0000313" key="8">
    <source>
        <dbReference type="EMBL" id="UJF34668.1"/>
    </source>
</evidence>